<evidence type="ECO:0008006" key="3">
    <source>
        <dbReference type="Google" id="ProtNLM"/>
    </source>
</evidence>
<evidence type="ECO:0000313" key="2">
    <source>
        <dbReference type="Proteomes" id="UP000824082"/>
    </source>
</evidence>
<organism evidence="1 2">
    <name type="scientific">Candidatus Egerieicola faecale</name>
    <dbReference type="NCBI Taxonomy" id="2840774"/>
    <lineage>
        <taxon>Bacteria</taxon>
        <taxon>Bacillati</taxon>
        <taxon>Bacillota</taxon>
        <taxon>Clostridia</taxon>
        <taxon>Eubacteriales</taxon>
        <taxon>Oscillospiraceae</taxon>
        <taxon>Oscillospiraceae incertae sedis</taxon>
        <taxon>Candidatus Egerieicola</taxon>
    </lineage>
</organism>
<dbReference type="Proteomes" id="UP000824082">
    <property type="component" value="Unassembled WGS sequence"/>
</dbReference>
<comment type="caution">
    <text evidence="1">The sequence shown here is derived from an EMBL/GenBank/DDBJ whole genome shotgun (WGS) entry which is preliminary data.</text>
</comment>
<dbReference type="EMBL" id="DVMX01000143">
    <property type="protein sequence ID" value="HIU42400.1"/>
    <property type="molecule type" value="Genomic_DNA"/>
</dbReference>
<sequence>MNLQKTILDFFVRYGAAFTTPEGERVHGCLSRVSGEDEPKELVHLPLGYRPAHRVRLLTQGDFPLTENQTLTSGETQYTLVLVRPEKLGEEVLYYKSIAYEQEGD</sequence>
<reference evidence="1" key="2">
    <citation type="journal article" date="2021" name="PeerJ">
        <title>Extensive microbial diversity within the chicken gut microbiome revealed by metagenomics and culture.</title>
        <authorList>
            <person name="Gilroy R."/>
            <person name="Ravi A."/>
            <person name="Getino M."/>
            <person name="Pursley I."/>
            <person name="Horton D.L."/>
            <person name="Alikhan N.F."/>
            <person name="Baker D."/>
            <person name="Gharbi K."/>
            <person name="Hall N."/>
            <person name="Watson M."/>
            <person name="Adriaenssens E.M."/>
            <person name="Foster-Nyarko E."/>
            <person name="Jarju S."/>
            <person name="Secka A."/>
            <person name="Antonio M."/>
            <person name="Oren A."/>
            <person name="Chaudhuri R.R."/>
            <person name="La Ragione R."/>
            <person name="Hildebrand F."/>
            <person name="Pallen M.J."/>
        </authorList>
    </citation>
    <scope>NUCLEOTIDE SEQUENCE</scope>
    <source>
        <strain evidence="1">4509</strain>
    </source>
</reference>
<reference evidence="1" key="1">
    <citation type="submission" date="2020-10" db="EMBL/GenBank/DDBJ databases">
        <authorList>
            <person name="Gilroy R."/>
        </authorList>
    </citation>
    <scope>NUCLEOTIDE SEQUENCE</scope>
    <source>
        <strain evidence="1">4509</strain>
    </source>
</reference>
<evidence type="ECO:0000313" key="1">
    <source>
        <dbReference type="EMBL" id="HIU42400.1"/>
    </source>
</evidence>
<proteinExistence type="predicted"/>
<accession>A0A9D1LK00</accession>
<name>A0A9D1LK00_9FIRM</name>
<protein>
    <recommendedName>
        <fullName evidence="3">Phage protein</fullName>
    </recommendedName>
</protein>
<dbReference type="AlphaFoldDB" id="A0A9D1LK00"/>
<gene>
    <name evidence="1" type="ORF">IAD19_07590</name>
</gene>